<feature type="transmembrane region" description="Helical" evidence="5">
    <location>
        <begin position="15"/>
        <end position="33"/>
    </location>
</feature>
<keyword evidence="4 5" id="KW-0472">Membrane</keyword>
<dbReference type="GeneID" id="18251359"/>
<feature type="transmembrane region" description="Helical" evidence="5">
    <location>
        <begin position="216"/>
        <end position="240"/>
    </location>
</feature>
<gene>
    <name evidence="6" type="primary">mttB</name>
</gene>
<organism evidence="6">
    <name type="scientific">Prasinoderma coloniale</name>
    <dbReference type="NCBI Taxonomy" id="156133"/>
    <lineage>
        <taxon>Eukaryota</taxon>
        <taxon>Viridiplantae</taxon>
        <taxon>Prasinodermophyta</taxon>
        <taxon>Prasinodermophyceae</taxon>
        <taxon>Prasinodermales</taxon>
        <taxon>Prasinodermaceae</taxon>
        <taxon>Prasinoderma</taxon>
    </lineage>
</organism>
<accession>V9PAN1</accession>
<geneLocation type="mitochondrion" evidence="6"/>
<protein>
    <submittedName>
        <fullName evidence="6">SecY-independent transporter protein</fullName>
    </submittedName>
</protein>
<dbReference type="PROSITE" id="PS51257">
    <property type="entry name" value="PROKAR_LIPOPROTEIN"/>
    <property type="match status" value="1"/>
</dbReference>
<feature type="transmembrane region" description="Helical" evidence="5">
    <location>
        <begin position="156"/>
        <end position="181"/>
    </location>
</feature>
<dbReference type="GO" id="GO:0016020">
    <property type="term" value="C:membrane"/>
    <property type="evidence" value="ECO:0007669"/>
    <property type="project" value="UniProtKB-SubCell"/>
</dbReference>
<dbReference type="AlphaFoldDB" id="V9PAN1"/>
<feature type="transmembrane region" description="Helical" evidence="5">
    <location>
        <begin position="40"/>
        <end position="58"/>
    </location>
</feature>
<evidence type="ECO:0000256" key="3">
    <source>
        <dbReference type="ARBA" id="ARBA00022989"/>
    </source>
</evidence>
<evidence type="ECO:0000256" key="2">
    <source>
        <dbReference type="ARBA" id="ARBA00022692"/>
    </source>
</evidence>
<proteinExistence type="predicted"/>
<feature type="transmembrane region" description="Helical" evidence="5">
    <location>
        <begin position="106"/>
        <end position="136"/>
    </location>
</feature>
<dbReference type="Pfam" id="PF00902">
    <property type="entry name" value="TatC"/>
    <property type="match status" value="1"/>
</dbReference>
<evidence type="ECO:0000256" key="1">
    <source>
        <dbReference type="ARBA" id="ARBA00004141"/>
    </source>
</evidence>
<evidence type="ECO:0000256" key="5">
    <source>
        <dbReference type="SAM" id="Phobius"/>
    </source>
</evidence>
<keyword evidence="2 5" id="KW-0812">Transmembrane</keyword>
<evidence type="ECO:0000256" key="4">
    <source>
        <dbReference type="ARBA" id="ARBA00023136"/>
    </source>
</evidence>
<name>V9PAN1_9VIRI</name>
<comment type="subcellular location">
    <subcellularLocation>
        <location evidence="1">Membrane</location>
        <topology evidence="1">Multi-pass membrane protein</topology>
    </subcellularLocation>
</comment>
<keyword evidence="6" id="KW-0496">Mitochondrion</keyword>
<dbReference type="EMBL" id="KF387569">
    <property type="protein sequence ID" value="AGW52230.1"/>
    <property type="molecule type" value="Genomic_DNA"/>
</dbReference>
<dbReference type="InterPro" id="IPR002033">
    <property type="entry name" value="TatC"/>
</dbReference>
<feature type="transmembrane region" description="Helical" evidence="5">
    <location>
        <begin position="64"/>
        <end position="86"/>
    </location>
</feature>
<reference evidence="6" key="1">
    <citation type="journal article" date="2013" name="PLoS ONE">
        <title>The Mitochondrial Genome of the Prasinophyte Prasinoderma coloniale Reveals Two Trans-Spliced Group I Introns in the Large Subunit rRNA Gene.</title>
        <authorList>
            <person name="Pombert J.F."/>
            <person name="Otis C."/>
            <person name="Turmel M."/>
            <person name="Lemieux C."/>
        </authorList>
    </citation>
    <scope>NUCLEOTIDE SEQUENCE</scope>
</reference>
<evidence type="ECO:0000313" key="6">
    <source>
        <dbReference type="EMBL" id="AGW52230.1"/>
    </source>
</evidence>
<sequence length="266" mass="30419">MSLSFRYFKEGTRRLSWLCVTFGTGLGCGAFYGHGLVESLLLFPSLSGMSFGFVAHAPTDLFEVLFRVLLLTTLCACLPTFLWTFFESLHPGLQRNESWMFHTHILSFLGSFCVLLWGSGFFLLIGISCLTTVYGIDLGHQEIHTGLLPLLRGLAWVRFLWEGVFLLFWIFLFCTSLPFFVHLLGYTLIDLEGLRKIWALGTLVCLSLAMPTPDVFLGLLGIWMCSLFLFEMSLSLLFWAHVRQGLRKTYFCRERWGQKNQIFSSK</sequence>
<keyword evidence="3 5" id="KW-1133">Transmembrane helix</keyword>
<dbReference type="RefSeq" id="YP_008999843.1">
    <property type="nucleotide sequence ID" value="NC_023355.1"/>
</dbReference>